<proteinExistence type="predicted"/>
<reference evidence="6 7" key="1">
    <citation type="journal article" date="2007" name="Proc. Natl. Acad. Sci. U.S.A.">
        <title>The tiny eukaryote Ostreococcus provides genomic insights into the paradox of plankton speciation.</title>
        <authorList>
            <person name="Palenik B."/>
            <person name="Grimwood J."/>
            <person name="Aerts A."/>
            <person name="Rouze P."/>
            <person name="Salamov A."/>
            <person name="Putnam N."/>
            <person name="Dupont C."/>
            <person name="Jorgensen R."/>
            <person name="Derelle E."/>
            <person name="Rombauts S."/>
            <person name="Zhou K."/>
            <person name="Otillar R."/>
            <person name="Merchant S.S."/>
            <person name="Podell S."/>
            <person name="Gaasterland T."/>
            <person name="Napoli C."/>
            <person name="Gendler K."/>
            <person name="Manuell A."/>
            <person name="Tai V."/>
            <person name="Vallon O."/>
            <person name="Piganeau G."/>
            <person name="Jancek S."/>
            <person name="Heijde M."/>
            <person name="Jabbari K."/>
            <person name="Bowler C."/>
            <person name="Lohr M."/>
            <person name="Robbens S."/>
            <person name="Werner G."/>
            <person name="Dubchak I."/>
            <person name="Pazour G.J."/>
            <person name="Ren Q."/>
            <person name="Paulsen I."/>
            <person name="Delwiche C."/>
            <person name="Schmutz J."/>
            <person name="Rokhsar D."/>
            <person name="Van de Peer Y."/>
            <person name="Moreau H."/>
            <person name="Grigoriev I.V."/>
        </authorList>
    </citation>
    <scope>NUCLEOTIDE SEQUENCE [LARGE SCALE GENOMIC DNA]</scope>
    <source>
        <strain evidence="6 7">CCE9901</strain>
    </source>
</reference>
<dbReference type="Gramene" id="ABO98814">
    <property type="protein sequence ID" value="ABO98814"/>
    <property type="gene ID" value="OSTLU_26584"/>
</dbReference>
<dbReference type="Proteomes" id="UP000001568">
    <property type="component" value="Chromosome 11"/>
</dbReference>
<keyword evidence="1" id="KW-0489">Methyltransferase</keyword>
<keyword evidence="7" id="KW-1185">Reference proteome</keyword>
<sequence length="442" mass="47434">MPATAARVDARLARPSRARSTRARRASTRRAVADADARGTTTFDPASTLRHARVDVGAHGRGLFVTGTGSALVSVAIDALVCAPAAVGEGAEGRAATAIRETYREGWRRHFGVDVPECLIEFVISAPFAKDVRLAAMLAWAVKNAEAWRAYGAEVVPAAFDCGYLANEEELEMLQDAEIRVMAERSKAGYEATWNAAMEAFPDVKAALGTSSEDELRWCRSWVHTRAISGKLGDADCAFLAPTIDLANHRVESTAKYGVSADGKNFELTWNEDSIEGPTPVANTEVFISYGDRMNNALLMLHYGFIDDENRNERLPMEFIAPGARRVHGSRVADACKALDDAGDKAAALAGSNLLMVASRGPPPGVADAPAPPETDPEVIQALRQAVDSYLSACPTTLAEDEALLASAEAASLSPRALLAVRYRASRKRAAEAYLRFLSILK</sequence>
<dbReference type="PANTHER" id="PTHR13271:SF137">
    <property type="entry name" value="SET DOMAIN-CONTAINING PROTEIN"/>
    <property type="match status" value="1"/>
</dbReference>
<evidence type="ECO:0000256" key="3">
    <source>
        <dbReference type="ARBA" id="ARBA00022691"/>
    </source>
</evidence>
<dbReference type="AlphaFoldDB" id="A4S4Z6"/>
<dbReference type="SUPFAM" id="SSF81822">
    <property type="entry name" value="RuBisCo LSMT C-terminal, substrate-binding domain"/>
    <property type="match status" value="1"/>
</dbReference>
<dbReference type="GO" id="GO:0032259">
    <property type="term" value="P:methylation"/>
    <property type="evidence" value="ECO:0007669"/>
    <property type="project" value="UniProtKB-KW"/>
</dbReference>
<evidence type="ECO:0000313" key="7">
    <source>
        <dbReference type="Proteomes" id="UP000001568"/>
    </source>
</evidence>
<evidence type="ECO:0000256" key="2">
    <source>
        <dbReference type="ARBA" id="ARBA00022679"/>
    </source>
</evidence>
<dbReference type="Pfam" id="PF09273">
    <property type="entry name" value="Rubis-subs-bind"/>
    <property type="match status" value="1"/>
</dbReference>
<dbReference type="RefSeq" id="XP_001420521.1">
    <property type="nucleotide sequence ID" value="XM_001420484.1"/>
</dbReference>
<name>A4S4Z6_OSTLU</name>
<dbReference type="PANTHER" id="PTHR13271">
    <property type="entry name" value="UNCHARACTERIZED PUTATIVE METHYLTRANSFERASE"/>
    <property type="match status" value="1"/>
</dbReference>
<dbReference type="Gene3D" id="3.90.1410.10">
    <property type="entry name" value="set domain protein methyltransferase, domain 1"/>
    <property type="match status" value="1"/>
</dbReference>
<keyword evidence="3" id="KW-0949">S-adenosyl-L-methionine</keyword>
<keyword evidence="2" id="KW-0808">Transferase</keyword>
<dbReference type="SUPFAM" id="SSF82199">
    <property type="entry name" value="SET domain"/>
    <property type="match status" value="1"/>
</dbReference>
<dbReference type="OrthoDB" id="498038at2759"/>
<evidence type="ECO:0000259" key="5">
    <source>
        <dbReference type="Pfam" id="PF09273"/>
    </source>
</evidence>
<organism evidence="6 7">
    <name type="scientific">Ostreococcus lucimarinus (strain CCE9901)</name>
    <dbReference type="NCBI Taxonomy" id="436017"/>
    <lineage>
        <taxon>Eukaryota</taxon>
        <taxon>Viridiplantae</taxon>
        <taxon>Chlorophyta</taxon>
        <taxon>Mamiellophyceae</taxon>
        <taxon>Mamiellales</taxon>
        <taxon>Bathycoccaceae</taxon>
        <taxon>Ostreococcus</taxon>
    </lineage>
</organism>
<dbReference type="InterPro" id="IPR036464">
    <property type="entry name" value="Rubisco_LSMT_subst-bd_sf"/>
</dbReference>
<dbReference type="eggNOG" id="ENOG502QV24">
    <property type="taxonomic scope" value="Eukaryota"/>
</dbReference>
<protein>
    <recommendedName>
        <fullName evidence="5">Rubisco LSMT substrate-binding domain-containing protein</fullName>
    </recommendedName>
</protein>
<gene>
    <name evidence="6" type="ORF">OSTLU_26584</name>
</gene>
<evidence type="ECO:0000256" key="1">
    <source>
        <dbReference type="ARBA" id="ARBA00022603"/>
    </source>
</evidence>
<dbReference type="GO" id="GO:0016279">
    <property type="term" value="F:protein-lysine N-methyltransferase activity"/>
    <property type="evidence" value="ECO:0007669"/>
    <property type="project" value="TreeGrafter"/>
</dbReference>
<evidence type="ECO:0000313" key="6">
    <source>
        <dbReference type="EMBL" id="ABO98814.1"/>
    </source>
</evidence>
<dbReference type="GeneID" id="5004408"/>
<dbReference type="EMBL" id="CP000591">
    <property type="protein sequence ID" value="ABO98814.1"/>
    <property type="molecule type" value="Genomic_DNA"/>
</dbReference>
<dbReference type="InterPro" id="IPR050600">
    <property type="entry name" value="SETD3_SETD6_MTase"/>
</dbReference>
<dbReference type="CDD" id="cd10527">
    <property type="entry name" value="SET_LSMT"/>
    <property type="match status" value="1"/>
</dbReference>
<accession>A4S4Z6</accession>
<dbReference type="STRING" id="436017.A4S4Z6"/>
<feature type="domain" description="Rubisco LSMT substrate-binding" evidence="5">
    <location>
        <begin position="367"/>
        <end position="429"/>
    </location>
</feature>
<dbReference type="Gene3D" id="3.90.1420.10">
    <property type="entry name" value="Rubisco LSMT, substrate-binding domain"/>
    <property type="match status" value="1"/>
</dbReference>
<feature type="compositionally biased region" description="Basic residues" evidence="4">
    <location>
        <begin position="14"/>
        <end position="28"/>
    </location>
</feature>
<evidence type="ECO:0000256" key="4">
    <source>
        <dbReference type="SAM" id="MobiDB-lite"/>
    </source>
</evidence>
<feature type="region of interest" description="Disordered" evidence="4">
    <location>
        <begin position="1"/>
        <end position="37"/>
    </location>
</feature>
<dbReference type="HOGENOM" id="CLU_666237_0_0_1"/>
<dbReference type="OMA" id="MRAYGVQ"/>
<dbReference type="InterPro" id="IPR046341">
    <property type="entry name" value="SET_dom_sf"/>
</dbReference>
<dbReference type="KEGG" id="olu:OSTLU_26584"/>
<dbReference type="InterPro" id="IPR015353">
    <property type="entry name" value="Rubisco_LSMT_subst-bd"/>
</dbReference>